<feature type="domain" description="GGDEF" evidence="5">
    <location>
        <begin position="323"/>
        <end position="457"/>
    </location>
</feature>
<dbReference type="SMART" id="SM00052">
    <property type="entry name" value="EAL"/>
    <property type="match status" value="1"/>
</dbReference>
<dbReference type="SUPFAM" id="SSF141868">
    <property type="entry name" value="EAL domain-like"/>
    <property type="match status" value="1"/>
</dbReference>
<dbReference type="SUPFAM" id="SSF55073">
    <property type="entry name" value="Nucleotide cyclase"/>
    <property type="match status" value="1"/>
</dbReference>
<proteinExistence type="predicted"/>
<feature type="domain" description="PAS" evidence="2">
    <location>
        <begin position="166"/>
        <end position="236"/>
    </location>
</feature>
<dbReference type="CDD" id="cd00130">
    <property type="entry name" value="PAS"/>
    <property type="match status" value="1"/>
</dbReference>
<dbReference type="AlphaFoldDB" id="A0A1H0TQ38"/>
<dbReference type="InterPro" id="IPR013767">
    <property type="entry name" value="PAS_fold"/>
</dbReference>
<dbReference type="InterPro" id="IPR043128">
    <property type="entry name" value="Rev_trsase/Diguanyl_cyclase"/>
</dbReference>
<dbReference type="SMART" id="SM00267">
    <property type="entry name" value="GGDEF"/>
    <property type="match status" value="1"/>
</dbReference>
<accession>A0A1H0TQ38</accession>
<dbReference type="Gene3D" id="3.30.450.20">
    <property type="entry name" value="PAS domain"/>
    <property type="match status" value="1"/>
</dbReference>
<dbReference type="InterPro" id="IPR035965">
    <property type="entry name" value="PAS-like_dom_sf"/>
</dbReference>
<dbReference type="OrthoDB" id="23692at2"/>
<feature type="domain" description="PAC" evidence="3">
    <location>
        <begin position="240"/>
        <end position="292"/>
    </location>
</feature>
<dbReference type="InterPro" id="IPR000014">
    <property type="entry name" value="PAS"/>
</dbReference>
<dbReference type="CDD" id="cd01949">
    <property type="entry name" value="GGDEF"/>
    <property type="match status" value="1"/>
</dbReference>
<dbReference type="Gene3D" id="3.30.70.270">
    <property type="match status" value="1"/>
</dbReference>
<dbReference type="Pfam" id="PF00990">
    <property type="entry name" value="GGDEF"/>
    <property type="match status" value="1"/>
</dbReference>
<dbReference type="PANTHER" id="PTHR44757:SF2">
    <property type="entry name" value="BIOFILM ARCHITECTURE MAINTENANCE PROTEIN MBAA"/>
    <property type="match status" value="1"/>
</dbReference>
<dbReference type="NCBIfam" id="TIGR00229">
    <property type="entry name" value="sensory_box"/>
    <property type="match status" value="1"/>
</dbReference>
<gene>
    <name evidence="6" type="ORF">SAMN04487905_105202</name>
</gene>
<dbReference type="RefSeq" id="WP_092600851.1">
    <property type="nucleotide sequence ID" value="NZ_FNJR01000005.1"/>
</dbReference>
<dbReference type="PROSITE" id="PS50112">
    <property type="entry name" value="PAS"/>
    <property type="match status" value="1"/>
</dbReference>
<evidence type="ECO:0000256" key="1">
    <source>
        <dbReference type="SAM" id="MobiDB-lite"/>
    </source>
</evidence>
<dbReference type="InterPro" id="IPR035919">
    <property type="entry name" value="EAL_sf"/>
</dbReference>
<feature type="domain" description="EAL" evidence="4">
    <location>
        <begin position="466"/>
        <end position="725"/>
    </location>
</feature>
<name>A0A1H0TQ38_9ACTN</name>
<evidence type="ECO:0000313" key="7">
    <source>
        <dbReference type="Proteomes" id="UP000199497"/>
    </source>
</evidence>
<sequence>MNDTPSEAERSDTAAPAGEGTPDPRVAEFARQWARTVLGTSYVPMSRPELWSFLEERTERLLSALAAEPFDAGAAAEVGADLAGVHLVDPLALRRTLELLGSRLPGLARELGRPPAETSERTVGLLASLGEGFVGAVRRRVLADQDVIQRAVRQARDDAEEALRASEARFRAVFNSSALGIAIVGLDGLIQDVNDSMGVIFRTTGPELLGRHVLELCDAEYGDSLREKEDELVAEVSERFMVDVRYTAPDETLVWTQVSGALVRDGNGVPEYQVLLYADVTDRHLLYERLNLQASTDPLTGLANRTRLRNRMEEALSPVPADRRVGICYFDLDGFKTINDSLGHPIGDDLLLAVARRMEAVAERWGALAARMGGDEFVLLVPDTEGPRGMVPLVERTLEEIRRPVRIGGHELKASASAGVVEQPVAGTDAERLLREADITLYRAKEEGKAQWVLFDAERNSAARRRFELSAKMPAALDNNEFFVQYRPVRRLDDGGLVAMHAELRWDHPELGELTPPWFVELAENTGMITRLSNWLLRQVCEHAGEWMRRLGERAPVVAVDLSGRYFRDPDLVNEFRSVLADSGMPAERLRLGVPEDALFDEVGDPVDTVEIVRELGAALVIRDFGARYTDTRRLRELPVTSARIAGGYLERLSERPLTDPLDEHLVGSVVTAARLLNMSVVAGGVHTRRQAERLHEMGVHAVQGDHAGEPFAAMEVERALAAPVKGVGGTSS</sequence>
<dbReference type="Proteomes" id="UP000199497">
    <property type="component" value="Unassembled WGS sequence"/>
</dbReference>
<dbReference type="InterPro" id="IPR052155">
    <property type="entry name" value="Biofilm_reg_signaling"/>
</dbReference>
<evidence type="ECO:0000259" key="2">
    <source>
        <dbReference type="PROSITE" id="PS50112"/>
    </source>
</evidence>
<keyword evidence="7" id="KW-1185">Reference proteome</keyword>
<reference evidence="7" key="1">
    <citation type="submission" date="2016-10" db="EMBL/GenBank/DDBJ databases">
        <authorList>
            <person name="Varghese N."/>
            <person name="Submissions S."/>
        </authorList>
    </citation>
    <scope>NUCLEOTIDE SEQUENCE [LARGE SCALE GENOMIC DNA]</scope>
    <source>
        <strain evidence="7">DSM 46732</strain>
    </source>
</reference>
<dbReference type="Gene3D" id="3.20.20.450">
    <property type="entry name" value="EAL domain"/>
    <property type="match status" value="1"/>
</dbReference>
<dbReference type="EMBL" id="FNJR01000005">
    <property type="protein sequence ID" value="SDP55895.1"/>
    <property type="molecule type" value="Genomic_DNA"/>
</dbReference>
<dbReference type="CDD" id="cd01948">
    <property type="entry name" value="EAL"/>
    <property type="match status" value="1"/>
</dbReference>
<dbReference type="STRING" id="405564.SAMN04487905_105202"/>
<dbReference type="PROSITE" id="PS50113">
    <property type="entry name" value="PAC"/>
    <property type="match status" value="1"/>
</dbReference>
<evidence type="ECO:0000313" key="6">
    <source>
        <dbReference type="EMBL" id="SDP55895.1"/>
    </source>
</evidence>
<dbReference type="InterPro" id="IPR000160">
    <property type="entry name" value="GGDEF_dom"/>
</dbReference>
<dbReference type="PROSITE" id="PS50883">
    <property type="entry name" value="EAL"/>
    <property type="match status" value="1"/>
</dbReference>
<dbReference type="InterPro" id="IPR029787">
    <property type="entry name" value="Nucleotide_cyclase"/>
</dbReference>
<dbReference type="SMART" id="SM00086">
    <property type="entry name" value="PAC"/>
    <property type="match status" value="1"/>
</dbReference>
<dbReference type="InterPro" id="IPR001633">
    <property type="entry name" value="EAL_dom"/>
</dbReference>
<protein>
    <submittedName>
        <fullName evidence="6">PAS domain S-box-containing protein/diguanylate cyclase (GGDEF) domain-containing protein</fullName>
    </submittedName>
</protein>
<dbReference type="PANTHER" id="PTHR44757">
    <property type="entry name" value="DIGUANYLATE CYCLASE DGCP"/>
    <property type="match status" value="1"/>
</dbReference>
<feature type="region of interest" description="Disordered" evidence="1">
    <location>
        <begin position="1"/>
        <end position="25"/>
    </location>
</feature>
<dbReference type="Pfam" id="PF00563">
    <property type="entry name" value="EAL"/>
    <property type="match status" value="1"/>
</dbReference>
<dbReference type="GO" id="GO:0006355">
    <property type="term" value="P:regulation of DNA-templated transcription"/>
    <property type="evidence" value="ECO:0007669"/>
    <property type="project" value="InterPro"/>
</dbReference>
<dbReference type="PROSITE" id="PS50887">
    <property type="entry name" value="GGDEF"/>
    <property type="match status" value="1"/>
</dbReference>
<evidence type="ECO:0000259" key="4">
    <source>
        <dbReference type="PROSITE" id="PS50883"/>
    </source>
</evidence>
<dbReference type="SMART" id="SM00091">
    <property type="entry name" value="PAS"/>
    <property type="match status" value="1"/>
</dbReference>
<dbReference type="SUPFAM" id="SSF55785">
    <property type="entry name" value="PYP-like sensor domain (PAS domain)"/>
    <property type="match status" value="1"/>
</dbReference>
<dbReference type="InterPro" id="IPR001610">
    <property type="entry name" value="PAC"/>
</dbReference>
<dbReference type="NCBIfam" id="TIGR00254">
    <property type="entry name" value="GGDEF"/>
    <property type="match status" value="1"/>
</dbReference>
<organism evidence="6 7">
    <name type="scientific">Actinopolyspora xinjiangensis</name>
    <dbReference type="NCBI Taxonomy" id="405564"/>
    <lineage>
        <taxon>Bacteria</taxon>
        <taxon>Bacillati</taxon>
        <taxon>Actinomycetota</taxon>
        <taxon>Actinomycetes</taxon>
        <taxon>Actinopolysporales</taxon>
        <taxon>Actinopolysporaceae</taxon>
        <taxon>Actinopolyspora</taxon>
    </lineage>
</organism>
<evidence type="ECO:0000259" key="3">
    <source>
        <dbReference type="PROSITE" id="PS50113"/>
    </source>
</evidence>
<dbReference type="Pfam" id="PF00989">
    <property type="entry name" value="PAS"/>
    <property type="match status" value="1"/>
</dbReference>
<evidence type="ECO:0000259" key="5">
    <source>
        <dbReference type="PROSITE" id="PS50887"/>
    </source>
</evidence>
<dbReference type="InterPro" id="IPR000700">
    <property type="entry name" value="PAS-assoc_C"/>
</dbReference>